<accession>A0A443S9R7</accession>
<dbReference type="Proteomes" id="UP000288716">
    <property type="component" value="Unassembled WGS sequence"/>
</dbReference>
<dbReference type="EMBL" id="NCKV01005126">
    <property type="protein sequence ID" value="RWS24271.1"/>
    <property type="molecule type" value="Genomic_DNA"/>
</dbReference>
<comment type="caution">
    <text evidence="2">The sequence shown here is derived from an EMBL/GenBank/DDBJ whole genome shotgun (WGS) entry which is preliminary data.</text>
</comment>
<dbReference type="AlphaFoldDB" id="A0A443S9R7"/>
<evidence type="ECO:0000256" key="1">
    <source>
        <dbReference type="SAM" id="Coils"/>
    </source>
</evidence>
<sequence>MSQNVKRACLKTIQASAKNKLEDSGKCVKKPRISNDEAERTKKWLTDEKVEDEGYWKALAEQRRVALEKTLQENEELVTENELLKAEIEHWKKLAEKGMKLAQLLQETVDEESVEDT</sequence>
<keyword evidence="3" id="KW-1185">Reference proteome</keyword>
<dbReference type="Pfam" id="PF07412">
    <property type="entry name" value="Geminin"/>
    <property type="match status" value="1"/>
</dbReference>
<dbReference type="InterPro" id="IPR022786">
    <property type="entry name" value="Geminin/Multicilin"/>
</dbReference>
<keyword evidence="1" id="KW-0175">Coiled coil</keyword>
<proteinExistence type="predicted"/>
<dbReference type="STRING" id="299467.A0A443S9R7"/>
<dbReference type="SUPFAM" id="SSF111469">
    <property type="entry name" value="Geminin coiled-coil domain"/>
    <property type="match status" value="1"/>
</dbReference>
<gene>
    <name evidence="2" type="ORF">B4U80_03226</name>
</gene>
<evidence type="ECO:0000313" key="3">
    <source>
        <dbReference type="Proteomes" id="UP000288716"/>
    </source>
</evidence>
<dbReference type="VEuPathDB" id="VectorBase:LDEU007768"/>
<evidence type="ECO:0000313" key="2">
    <source>
        <dbReference type="EMBL" id="RWS24271.1"/>
    </source>
</evidence>
<name>A0A443S9R7_9ACAR</name>
<feature type="coiled-coil region" evidence="1">
    <location>
        <begin position="57"/>
        <end position="94"/>
    </location>
</feature>
<dbReference type="Gene3D" id="1.20.5.1180">
    <property type="entry name" value="Geminin coiled-coil domain"/>
    <property type="match status" value="1"/>
</dbReference>
<organism evidence="2 3">
    <name type="scientific">Leptotrombidium deliense</name>
    <dbReference type="NCBI Taxonomy" id="299467"/>
    <lineage>
        <taxon>Eukaryota</taxon>
        <taxon>Metazoa</taxon>
        <taxon>Ecdysozoa</taxon>
        <taxon>Arthropoda</taxon>
        <taxon>Chelicerata</taxon>
        <taxon>Arachnida</taxon>
        <taxon>Acari</taxon>
        <taxon>Acariformes</taxon>
        <taxon>Trombidiformes</taxon>
        <taxon>Prostigmata</taxon>
        <taxon>Anystina</taxon>
        <taxon>Parasitengona</taxon>
        <taxon>Trombiculoidea</taxon>
        <taxon>Trombiculidae</taxon>
        <taxon>Leptotrombidium</taxon>
    </lineage>
</organism>
<protein>
    <submittedName>
        <fullName evidence="2">Geminin-like protein</fullName>
    </submittedName>
</protein>
<dbReference type="OrthoDB" id="6494799at2759"/>
<reference evidence="2 3" key="1">
    <citation type="journal article" date="2018" name="Gigascience">
        <title>Genomes of trombidid mites reveal novel predicted allergens and laterally-transferred genes associated with secondary metabolism.</title>
        <authorList>
            <person name="Dong X."/>
            <person name="Chaisiri K."/>
            <person name="Xia D."/>
            <person name="Armstrong S.D."/>
            <person name="Fang Y."/>
            <person name="Donnelly M.J."/>
            <person name="Kadowaki T."/>
            <person name="McGarry J.W."/>
            <person name="Darby A.C."/>
            <person name="Makepeace B.L."/>
        </authorList>
    </citation>
    <scope>NUCLEOTIDE SEQUENCE [LARGE SCALE GENOMIC DNA]</scope>
    <source>
        <strain evidence="2">UoL-UT</strain>
    </source>
</reference>
<dbReference type="GO" id="GO:0006275">
    <property type="term" value="P:regulation of DNA replication"/>
    <property type="evidence" value="ECO:0007669"/>
    <property type="project" value="InterPro"/>
</dbReference>